<dbReference type="InterPro" id="IPR051335">
    <property type="entry name" value="Alanyl-tRNA_Editing_Enzymes"/>
</dbReference>
<evidence type="ECO:0000256" key="2">
    <source>
        <dbReference type="ARBA" id="ARBA00004496"/>
    </source>
</evidence>
<dbReference type="GO" id="GO:0046872">
    <property type="term" value="F:metal ion binding"/>
    <property type="evidence" value="ECO:0007669"/>
    <property type="project" value="UniProtKB-KW"/>
</dbReference>
<dbReference type="InterPro" id="IPR018164">
    <property type="entry name" value="Ala-tRNA-synth_IIc_N"/>
</dbReference>
<dbReference type="GO" id="GO:0003676">
    <property type="term" value="F:nucleic acid binding"/>
    <property type="evidence" value="ECO:0007669"/>
    <property type="project" value="InterPro"/>
</dbReference>
<comment type="caution">
    <text evidence="8">The sequence shown here is derived from an EMBL/GenBank/DDBJ whole genome shotgun (WGS) entry which is preliminary data.</text>
</comment>
<protein>
    <recommendedName>
        <fullName evidence="3">Alanine--tRNA ligase</fullName>
    </recommendedName>
    <alternativeName>
        <fullName evidence="6">Alanyl-tRNA synthetase</fullName>
    </alternativeName>
</protein>
<dbReference type="InterPro" id="IPR012947">
    <property type="entry name" value="tRNA_SAD"/>
</dbReference>
<keyword evidence="4" id="KW-0479">Metal-binding</keyword>
<keyword evidence="5" id="KW-0862">Zinc</keyword>
<dbReference type="STRING" id="1472378.AU381_14940"/>
<dbReference type="InterPro" id="IPR009000">
    <property type="entry name" value="Transl_B-barrel_sf"/>
</dbReference>
<dbReference type="PANTHER" id="PTHR43462">
    <property type="entry name" value="ALANYL-TRNA EDITING PROTEIN"/>
    <property type="match status" value="1"/>
</dbReference>
<proteinExistence type="predicted"/>
<dbReference type="Proteomes" id="UP000094025">
    <property type="component" value="Unassembled WGS sequence"/>
</dbReference>
<dbReference type="Gene3D" id="3.30.980.10">
    <property type="entry name" value="Threonyl-trna Synthetase, Chain A, domain 2"/>
    <property type="match status" value="1"/>
</dbReference>
<dbReference type="PROSITE" id="PS50860">
    <property type="entry name" value="AA_TRNA_LIGASE_II_ALA"/>
    <property type="match status" value="1"/>
</dbReference>
<dbReference type="PROSITE" id="PS00018">
    <property type="entry name" value="EF_HAND_1"/>
    <property type="match status" value="1"/>
</dbReference>
<dbReference type="OrthoDB" id="9812949at2"/>
<dbReference type="GO" id="GO:0006419">
    <property type="term" value="P:alanyl-tRNA aminoacylation"/>
    <property type="evidence" value="ECO:0007669"/>
    <property type="project" value="InterPro"/>
</dbReference>
<accession>A0A178Y4V2</accession>
<dbReference type="PANTHER" id="PTHR43462:SF1">
    <property type="entry name" value="ALANYL-TRNA EDITING PROTEIN AARSD1"/>
    <property type="match status" value="1"/>
</dbReference>
<dbReference type="GO" id="GO:0005524">
    <property type="term" value="F:ATP binding"/>
    <property type="evidence" value="ECO:0007669"/>
    <property type="project" value="InterPro"/>
</dbReference>
<feature type="domain" description="Alanyl-transfer RNA synthetases family profile" evidence="7">
    <location>
        <begin position="1"/>
        <end position="249"/>
    </location>
</feature>
<evidence type="ECO:0000313" key="8">
    <source>
        <dbReference type="EMBL" id="OAP42487.1"/>
    </source>
</evidence>
<evidence type="ECO:0000259" key="7">
    <source>
        <dbReference type="PROSITE" id="PS50860"/>
    </source>
</evidence>
<dbReference type="Gene3D" id="2.40.30.130">
    <property type="match status" value="1"/>
</dbReference>
<sequence length="249" mass="27385">MSRTVTALFREDFYLSTCEASVTAILEDGGIELDQTCFYATSGGQPGDTGFFEREDGSRIPIVDTRHGATKDVIVHVPADGQAPLKFGEKLVLHIDWPRRYRLMRMHTACHLLSVVCPYPVTGAAVGEEESRVDFDMSHTIDKDEVTAALMELVEANHPVYVQWITDEELAANPGIVKSKNVRPPVGMGRVSLVCIGEDSSVDSQPCGGTHVSETQEVGAIHIAKIEKKGKENRRFRIRFGTAEDRAAL</sequence>
<evidence type="ECO:0000256" key="6">
    <source>
        <dbReference type="ARBA" id="ARBA00032577"/>
    </source>
</evidence>
<evidence type="ECO:0000256" key="1">
    <source>
        <dbReference type="ARBA" id="ARBA00001947"/>
    </source>
</evidence>
<dbReference type="GO" id="GO:0002161">
    <property type="term" value="F:aminoacyl-tRNA deacylase activity"/>
    <property type="evidence" value="ECO:0007669"/>
    <property type="project" value="UniProtKB-ARBA"/>
</dbReference>
<comment type="subcellular location">
    <subcellularLocation>
        <location evidence="2">Cytoplasm</location>
    </subcellularLocation>
</comment>
<dbReference type="RefSeq" id="WP_064240330.1">
    <property type="nucleotide sequence ID" value="NZ_LPUX01000050.1"/>
</dbReference>
<evidence type="ECO:0000256" key="3">
    <source>
        <dbReference type="ARBA" id="ARBA00017959"/>
    </source>
</evidence>
<gene>
    <name evidence="8" type="ORF">AU381_14940</name>
</gene>
<dbReference type="EMBL" id="LPUX01000050">
    <property type="protein sequence ID" value="OAP42487.1"/>
    <property type="molecule type" value="Genomic_DNA"/>
</dbReference>
<dbReference type="SUPFAM" id="SSF50447">
    <property type="entry name" value="Translation proteins"/>
    <property type="match status" value="1"/>
</dbReference>
<dbReference type="GO" id="GO:0005737">
    <property type="term" value="C:cytoplasm"/>
    <property type="evidence" value="ECO:0007669"/>
    <property type="project" value="UniProtKB-SubCell"/>
</dbReference>
<organism evidence="8 9">
    <name type="scientific">Sinorhizobium glycinis</name>
    <dbReference type="NCBI Taxonomy" id="1472378"/>
    <lineage>
        <taxon>Bacteria</taxon>
        <taxon>Pseudomonadati</taxon>
        <taxon>Pseudomonadota</taxon>
        <taxon>Alphaproteobacteria</taxon>
        <taxon>Hyphomicrobiales</taxon>
        <taxon>Rhizobiaceae</taxon>
        <taxon>Sinorhizobium/Ensifer group</taxon>
        <taxon>Sinorhizobium</taxon>
    </lineage>
</organism>
<name>A0A178Y4V2_9HYPH</name>
<dbReference type="SMART" id="SM00863">
    <property type="entry name" value="tRNA_SAD"/>
    <property type="match status" value="1"/>
</dbReference>
<dbReference type="SUPFAM" id="SSF55186">
    <property type="entry name" value="ThrRS/AlaRS common domain"/>
    <property type="match status" value="1"/>
</dbReference>
<reference evidence="8 9" key="1">
    <citation type="journal article" date="2016" name="Int. J. Syst. Evol. Microbiol.">
        <title>Ensifer glycinis sp. nov., an novel rhizobial species associated with Glycine spp.</title>
        <authorList>
            <person name="Yan H."/>
            <person name="Yan J."/>
            <person name="Sui X.H."/>
            <person name="Wang E.T."/>
            <person name="Chen W.X."/>
            <person name="Zhang X.X."/>
            <person name="Chen W.F."/>
        </authorList>
    </citation>
    <scope>NUCLEOTIDE SEQUENCE [LARGE SCALE GENOMIC DNA]</scope>
    <source>
        <strain evidence="8 9">CCBAU 23380</strain>
    </source>
</reference>
<dbReference type="InterPro" id="IPR018163">
    <property type="entry name" value="Thr/Ala-tRNA-synth_IIc_edit"/>
</dbReference>
<dbReference type="GO" id="GO:0004813">
    <property type="term" value="F:alanine-tRNA ligase activity"/>
    <property type="evidence" value="ECO:0007669"/>
    <property type="project" value="InterPro"/>
</dbReference>
<evidence type="ECO:0000256" key="4">
    <source>
        <dbReference type="ARBA" id="ARBA00022723"/>
    </source>
</evidence>
<dbReference type="Pfam" id="PF07973">
    <property type="entry name" value="tRNA_SAD"/>
    <property type="match status" value="1"/>
</dbReference>
<dbReference type="InterPro" id="IPR018247">
    <property type="entry name" value="EF_Hand_1_Ca_BS"/>
</dbReference>
<comment type="cofactor">
    <cofactor evidence="1">
        <name>Zn(2+)</name>
        <dbReference type="ChEBI" id="CHEBI:29105"/>
    </cofactor>
</comment>
<dbReference type="InterPro" id="IPR018165">
    <property type="entry name" value="Ala-tRNA-synth_IIc_core"/>
</dbReference>
<keyword evidence="9" id="KW-1185">Reference proteome</keyword>
<evidence type="ECO:0000256" key="5">
    <source>
        <dbReference type="ARBA" id="ARBA00022833"/>
    </source>
</evidence>
<dbReference type="Pfam" id="PF01411">
    <property type="entry name" value="tRNA-synt_2c"/>
    <property type="match status" value="1"/>
</dbReference>
<dbReference type="AlphaFoldDB" id="A0A178Y4V2"/>
<evidence type="ECO:0000313" key="9">
    <source>
        <dbReference type="Proteomes" id="UP000094025"/>
    </source>
</evidence>
<keyword evidence="8" id="KW-0378">Hydrolase</keyword>